<gene>
    <name evidence="1" type="ORF">PILCRDRAFT_829081</name>
</gene>
<dbReference type="HOGENOM" id="CLU_2688703_0_0_1"/>
<protein>
    <submittedName>
        <fullName evidence="1">Uncharacterized protein</fullName>
    </submittedName>
</protein>
<organism evidence="1 2">
    <name type="scientific">Piloderma croceum (strain F 1598)</name>
    <dbReference type="NCBI Taxonomy" id="765440"/>
    <lineage>
        <taxon>Eukaryota</taxon>
        <taxon>Fungi</taxon>
        <taxon>Dikarya</taxon>
        <taxon>Basidiomycota</taxon>
        <taxon>Agaricomycotina</taxon>
        <taxon>Agaricomycetes</taxon>
        <taxon>Agaricomycetidae</taxon>
        <taxon>Atheliales</taxon>
        <taxon>Atheliaceae</taxon>
        <taxon>Piloderma</taxon>
    </lineage>
</organism>
<name>A0A0C3AI61_PILCF</name>
<dbReference type="InParanoid" id="A0A0C3AI61"/>
<reference evidence="2" key="2">
    <citation type="submission" date="2015-01" db="EMBL/GenBank/DDBJ databases">
        <title>Evolutionary Origins and Diversification of the Mycorrhizal Mutualists.</title>
        <authorList>
            <consortium name="DOE Joint Genome Institute"/>
            <consortium name="Mycorrhizal Genomics Consortium"/>
            <person name="Kohler A."/>
            <person name="Kuo A."/>
            <person name="Nagy L.G."/>
            <person name="Floudas D."/>
            <person name="Copeland A."/>
            <person name="Barry K.W."/>
            <person name="Cichocki N."/>
            <person name="Veneault-Fourrey C."/>
            <person name="LaButti K."/>
            <person name="Lindquist E.A."/>
            <person name="Lipzen A."/>
            <person name="Lundell T."/>
            <person name="Morin E."/>
            <person name="Murat C."/>
            <person name="Riley R."/>
            <person name="Ohm R."/>
            <person name="Sun H."/>
            <person name="Tunlid A."/>
            <person name="Henrissat B."/>
            <person name="Grigoriev I.V."/>
            <person name="Hibbett D.S."/>
            <person name="Martin F."/>
        </authorList>
    </citation>
    <scope>NUCLEOTIDE SEQUENCE [LARGE SCALE GENOMIC DNA]</scope>
    <source>
        <strain evidence="2">F 1598</strain>
    </source>
</reference>
<accession>A0A0C3AI61</accession>
<keyword evidence="2" id="KW-1185">Reference proteome</keyword>
<dbReference type="EMBL" id="KN833080">
    <property type="protein sequence ID" value="KIM73498.1"/>
    <property type="molecule type" value="Genomic_DNA"/>
</dbReference>
<evidence type="ECO:0000313" key="2">
    <source>
        <dbReference type="Proteomes" id="UP000054166"/>
    </source>
</evidence>
<dbReference type="AlphaFoldDB" id="A0A0C3AI61"/>
<sequence>MAAGKTRCSTSYPHKTRPFFPFLLVLADISILFFSRHATFAVSHLGSRECSLIEALVDIFMLCRATTRRPKSVW</sequence>
<proteinExistence type="predicted"/>
<dbReference type="Proteomes" id="UP000054166">
    <property type="component" value="Unassembled WGS sequence"/>
</dbReference>
<evidence type="ECO:0000313" key="1">
    <source>
        <dbReference type="EMBL" id="KIM73498.1"/>
    </source>
</evidence>
<reference evidence="1 2" key="1">
    <citation type="submission" date="2014-04" db="EMBL/GenBank/DDBJ databases">
        <authorList>
            <consortium name="DOE Joint Genome Institute"/>
            <person name="Kuo A."/>
            <person name="Tarkka M."/>
            <person name="Buscot F."/>
            <person name="Kohler A."/>
            <person name="Nagy L.G."/>
            <person name="Floudas D."/>
            <person name="Copeland A."/>
            <person name="Barry K.W."/>
            <person name="Cichocki N."/>
            <person name="Veneault-Fourrey C."/>
            <person name="LaButti K."/>
            <person name="Lindquist E.A."/>
            <person name="Lipzen A."/>
            <person name="Lundell T."/>
            <person name="Morin E."/>
            <person name="Murat C."/>
            <person name="Sun H."/>
            <person name="Tunlid A."/>
            <person name="Henrissat B."/>
            <person name="Grigoriev I.V."/>
            <person name="Hibbett D.S."/>
            <person name="Martin F."/>
            <person name="Nordberg H.P."/>
            <person name="Cantor M.N."/>
            <person name="Hua S.X."/>
        </authorList>
    </citation>
    <scope>NUCLEOTIDE SEQUENCE [LARGE SCALE GENOMIC DNA]</scope>
    <source>
        <strain evidence="1 2">F 1598</strain>
    </source>
</reference>